<dbReference type="InterPro" id="IPR036047">
    <property type="entry name" value="F-box-like_dom_sf"/>
</dbReference>
<reference evidence="3" key="1">
    <citation type="journal article" date="2017" name="Genome Biol.">
        <title>Comparative genomics reveals high biological diversity and specific adaptations in the industrially and medically important fungal genus Aspergillus.</title>
        <authorList>
            <person name="de Vries R.P."/>
            <person name="Riley R."/>
            <person name="Wiebenga A."/>
            <person name="Aguilar-Osorio G."/>
            <person name="Amillis S."/>
            <person name="Uchima C.A."/>
            <person name="Anderluh G."/>
            <person name="Asadollahi M."/>
            <person name="Askin M."/>
            <person name="Barry K."/>
            <person name="Battaglia E."/>
            <person name="Bayram O."/>
            <person name="Benocci T."/>
            <person name="Braus-Stromeyer S.A."/>
            <person name="Caldana C."/>
            <person name="Canovas D."/>
            <person name="Cerqueira G.C."/>
            <person name="Chen F."/>
            <person name="Chen W."/>
            <person name="Choi C."/>
            <person name="Clum A."/>
            <person name="Dos Santos R.A."/>
            <person name="Damasio A.R."/>
            <person name="Diallinas G."/>
            <person name="Emri T."/>
            <person name="Fekete E."/>
            <person name="Flipphi M."/>
            <person name="Freyberg S."/>
            <person name="Gallo A."/>
            <person name="Gournas C."/>
            <person name="Habgood R."/>
            <person name="Hainaut M."/>
            <person name="Harispe M.L."/>
            <person name="Henrissat B."/>
            <person name="Hilden K.S."/>
            <person name="Hope R."/>
            <person name="Hossain A."/>
            <person name="Karabika E."/>
            <person name="Karaffa L."/>
            <person name="Karanyi Z."/>
            <person name="Krasevec N."/>
            <person name="Kuo A."/>
            <person name="Kusch H."/>
            <person name="LaButti K."/>
            <person name="Lagendijk E.L."/>
            <person name="Lapidus A."/>
            <person name="Levasseur A."/>
            <person name="Lindquist E."/>
            <person name="Lipzen A."/>
            <person name="Logrieco A.F."/>
            <person name="MacCabe A."/>
            <person name="Maekelae M.R."/>
            <person name="Malavazi I."/>
            <person name="Melin P."/>
            <person name="Meyer V."/>
            <person name="Mielnichuk N."/>
            <person name="Miskei M."/>
            <person name="Molnar A.P."/>
            <person name="Mule G."/>
            <person name="Ngan C.Y."/>
            <person name="Orejas M."/>
            <person name="Orosz E."/>
            <person name="Ouedraogo J.P."/>
            <person name="Overkamp K.M."/>
            <person name="Park H.-S."/>
            <person name="Perrone G."/>
            <person name="Piumi F."/>
            <person name="Punt P.J."/>
            <person name="Ram A.F."/>
            <person name="Ramon A."/>
            <person name="Rauscher S."/>
            <person name="Record E."/>
            <person name="Riano-Pachon D.M."/>
            <person name="Robert V."/>
            <person name="Roehrig J."/>
            <person name="Ruller R."/>
            <person name="Salamov A."/>
            <person name="Salih N.S."/>
            <person name="Samson R.A."/>
            <person name="Sandor E."/>
            <person name="Sanguinetti M."/>
            <person name="Schuetze T."/>
            <person name="Sepcic K."/>
            <person name="Shelest E."/>
            <person name="Sherlock G."/>
            <person name="Sophianopoulou V."/>
            <person name="Squina F.M."/>
            <person name="Sun H."/>
            <person name="Susca A."/>
            <person name="Todd R.B."/>
            <person name="Tsang A."/>
            <person name="Unkles S.E."/>
            <person name="van de Wiele N."/>
            <person name="van Rossen-Uffink D."/>
            <person name="Oliveira J.V."/>
            <person name="Vesth T.C."/>
            <person name="Visser J."/>
            <person name="Yu J.-H."/>
            <person name="Zhou M."/>
            <person name="Andersen M.R."/>
            <person name="Archer D.B."/>
            <person name="Baker S.E."/>
            <person name="Benoit I."/>
            <person name="Brakhage A.A."/>
            <person name="Braus G.H."/>
            <person name="Fischer R."/>
            <person name="Frisvad J.C."/>
            <person name="Goldman G.H."/>
            <person name="Houbraken J."/>
            <person name="Oakley B."/>
            <person name="Pocsi I."/>
            <person name="Scazzocchio C."/>
            <person name="Seiboth B."/>
            <person name="vanKuyk P.A."/>
            <person name="Wortman J."/>
            <person name="Dyer P.S."/>
            <person name="Grigoriev I.V."/>
        </authorList>
    </citation>
    <scope>NUCLEOTIDE SEQUENCE [LARGE SCALE GENOMIC DNA]</scope>
    <source>
        <strain evidence="3">CBS 101740 / IMI 381727 / IBT 21946</strain>
    </source>
</reference>
<dbReference type="OrthoDB" id="3945550at2759"/>
<dbReference type="VEuPathDB" id="FungiDB:ASPBRDRAFT_211948"/>
<proteinExistence type="predicted"/>
<accession>A0A1L9U2P2</accession>
<name>A0A1L9U2P2_ASPBC</name>
<evidence type="ECO:0000313" key="2">
    <source>
        <dbReference type="EMBL" id="OJJ65813.1"/>
    </source>
</evidence>
<keyword evidence="3" id="KW-1185">Reference proteome</keyword>
<protein>
    <recommendedName>
        <fullName evidence="1">F-box domain-containing protein</fullName>
    </recommendedName>
</protein>
<evidence type="ECO:0000259" key="1">
    <source>
        <dbReference type="Pfam" id="PF12937"/>
    </source>
</evidence>
<organism evidence="2 3">
    <name type="scientific">Aspergillus brasiliensis (strain CBS 101740 / IMI 381727 / IBT 21946)</name>
    <dbReference type="NCBI Taxonomy" id="767769"/>
    <lineage>
        <taxon>Eukaryota</taxon>
        <taxon>Fungi</taxon>
        <taxon>Dikarya</taxon>
        <taxon>Ascomycota</taxon>
        <taxon>Pezizomycotina</taxon>
        <taxon>Eurotiomycetes</taxon>
        <taxon>Eurotiomycetidae</taxon>
        <taxon>Eurotiales</taxon>
        <taxon>Aspergillaceae</taxon>
        <taxon>Aspergillus</taxon>
        <taxon>Aspergillus subgen. Circumdati</taxon>
    </lineage>
</organism>
<dbReference type="Pfam" id="PF12937">
    <property type="entry name" value="F-box-like"/>
    <property type="match status" value="1"/>
</dbReference>
<dbReference type="GeneID" id="93574436"/>
<dbReference type="STRING" id="767769.A0A1L9U2P2"/>
<evidence type="ECO:0000313" key="3">
    <source>
        <dbReference type="Proteomes" id="UP000184499"/>
    </source>
</evidence>
<feature type="domain" description="F-box" evidence="1">
    <location>
        <begin position="4"/>
        <end position="51"/>
    </location>
</feature>
<dbReference type="InterPro" id="IPR001810">
    <property type="entry name" value="F-box_dom"/>
</dbReference>
<dbReference type="RefSeq" id="XP_067473064.1">
    <property type="nucleotide sequence ID" value="XM_067621948.1"/>
</dbReference>
<dbReference type="AlphaFoldDB" id="A0A1L9U2P2"/>
<dbReference type="CDD" id="cd09917">
    <property type="entry name" value="F-box_SF"/>
    <property type="match status" value="1"/>
</dbReference>
<sequence>MFPIDSLPVEVRKQIAVFVLDYSWRDLSALSQTSRAWHDLAAAELYRELRIKFFDLASLQNDIAELHPEGLGRQYLQHARDLDLVCLEMPRLETKAAKRLWQKKNWANEFVVFKPPAQKDSFLRAVSIVGW</sequence>
<gene>
    <name evidence="2" type="ORF">ASPBRDRAFT_211948</name>
</gene>
<dbReference type="EMBL" id="KV878707">
    <property type="protein sequence ID" value="OJJ65813.1"/>
    <property type="molecule type" value="Genomic_DNA"/>
</dbReference>
<dbReference type="SUPFAM" id="SSF81383">
    <property type="entry name" value="F-box domain"/>
    <property type="match status" value="1"/>
</dbReference>
<dbReference type="Proteomes" id="UP000184499">
    <property type="component" value="Unassembled WGS sequence"/>
</dbReference>